<name>W4UXC3_9BACE</name>
<dbReference type="STRING" id="1445607.JCM10512_3675"/>
<gene>
    <name evidence="1" type="ORF">JCM10512_3675</name>
</gene>
<sequence>MVSIEDKIMEVIGIEGEGYIFFPNDFIDFGEPKSIGKALERLTEKGLILRLARGIYYYPKQDKIMGLGVLYPSIEEIADSIARRDKARIVPTGIHALNKLGLSTQIPMNFVYLTDGTRRKINIGNGKSIQFRFTSPKNLAFTNKLAMLVTFALKELGQGKITEPQITQLKQILAKESKEKVMADASLMPAWIRTIIKNAYE</sequence>
<protein>
    <recommendedName>
        <fullName evidence="3">Transcriptional regulator, AbiEi antitoxin, Type IV TA system</fullName>
    </recommendedName>
</protein>
<reference evidence="1 2" key="1">
    <citation type="journal article" date="2014" name="Genome Announc.">
        <title>Draft Genome Sequence of Bacteroides reticulotermitis Strain JCM 10512T, Isolated from the Gut of a Termite.</title>
        <authorList>
            <person name="Yuki M."/>
            <person name="Oshima K."/>
            <person name="Suda W."/>
            <person name="Sakamoto M."/>
            <person name="Iida T."/>
            <person name="Hattori M."/>
            <person name="Ohkuma M."/>
        </authorList>
    </citation>
    <scope>NUCLEOTIDE SEQUENCE [LARGE SCALE GENOMIC DNA]</scope>
    <source>
        <strain evidence="1 2">JCM 10512</strain>
    </source>
</reference>
<comment type="caution">
    <text evidence="1">The sequence shown here is derived from an EMBL/GenBank/DDBJ whole genome shotgun (WGS) entry which is preliminary data.</text>
</comment>
<dbReference type="Pfam" id="PF19570">
    <property type="entry name" value="DUF6088"/>
    <property type="match status" value="1"/>
</dbReference>
<keyword evidence="2" id="KW-1185">Reference proteome</keyword>
<evidence type="ECO:0000313" key="1">
    <source>
        <dbReference type="EMBL" id="GAE85258.1"/>
    </source>
</evidence>
<accession>W4UXC3</accession>
<dbReference type="Proteomes" id="UP000019131">
    <property type="component" value="Unassembled WGS sequence"/>
</dbReference>
<organism evidence="1 2">
    <name type="scientific">Bacteroides reticulotermitis JCM 10512</name>
    <dbReference type="NCBI Taxonomy" id="1445607"/>
    <lineage>
        <taxon>Bacteria</taxon>
        <taxon>Pseudomonadati</taxon>
        <taxon>Bacteroidota</taxon>
        <taxon>Bacteroidia</taxon>
        <taxon>Bacteroidales</taxon>
        <taxon>Bacteroidaceae</taxon>
        <taxon>Bacteroides</taxon>
    </lineage>
</organism>
<evidence type="ECO:0000313" key="2">
    <source>
        <dbReference type="Proteomes" id="UP000019131"/>
    </source>
</evidence>
<proteinExistence type="predicted"/>
<dbReference type="InterPro" id="IPR045738">
    <property type="entry name" value="DUF6088"/>
</dbReference>
<evidence type="ECO:0008006" key="3">
    <source>
        <dbReference type="Google" id="ProtNLM"/>
    </source>
</evidence>
<dbReference type="OrthoDB" id="9798200at2"/>
<dbReference type="AlphaFoldDB" id="W4UXC3"/>
<dbReference type="RefSeq" id="WP_044164255.1">
    <property type="nucleotide sequence ID" value="NZ_BAIV01000025.1"/>
</dbReference>
<dbReference type="EMBL" id="BAIV01000025">
    <property type="protein sequence ID" value="GAE85258.1"/>
    <property type="molecule type" value="Genomic_DNA"/>
</dbReference>